<name>A0ABY6LC27_9ARAC</name>
<evidence type="ECO:0000313" key="1">
    <source>
        <dbReference type="EMBL" id="UYV78730.1"/>
    </source>
</evidence>
<protein>
    <recommendedName>
        <fullName evidence="3">Mariner Mos1 transposase</fullName>
    </recommendedName>
</protein>
<dbReference type="InterPro" id="IPR036397">
    <property type="entry name" value="RNaseH_sf"/>
</dbReference>
<evidence type="ECO:0000313" key="2">
    <source>
        <dbReference type="Proteomes" id="UP001235939"/>
    </source>
</evidence>
<reference evidence="1 2" key="1">
    <citation type="submission" date="2022-01" db="EMBL/GenBank/DDBJ databases">
        <title>A chromosomal length assembly of Cordylochernes scorpioides.</title>
        <authorList>
            <person name="Zeh D."/>
            <person name="Zeh J."/>
        </authorList>
    </citation>
    <scope>NUCLEOTIDE SEQUENCE [LARGE SCALE GENOMIC DNA]</scope>
    <source>
        <strain evidence="1">IN4F17</strain>
        <tissue evidence="1">Whole Body</tissue>
    </source>
</reference>
<organism evidence="1 2">
    <name type="scientific">Cordylochernes scorpioides</name>
    <dbReference type="NCBI Taxonomy" id="51811"/>
    <lineage>
        <taxon>Eukaryota</taxon>
        <taxon>Metazoa</taxon>
        <taxon>Ecdysozoa</taxon>
        <taxon>Arthropoda</taxon>
        <taxon>Chelicerata</taxon>
        <taxon>Arachnida</taxon>
        <taxon>Pseudoscorpiones</taxon>
        <taxon>Cheliferoidea</taxon>
        <taxon>Chernetidae</taxon>
        <taxon>Cordylochernes</taxon>
    </lineage>
</organism>
<proteinExistence type="predicted"/>
<evidence type="ECO:0008006" key="3">
    <source>
        <dbReference type="Google" id="ProtNLM"/>
    </source>
</evidence>
<accession>A0ABY6LC27</accession>
<dbReference type="Gene3D" id="3.30.420.10">
    <property type="entry name" value="Ribonuclease H-like superfamily/Ribonuclease H"/>
    <property type="match status" value="1"/>
</dbReference>
<sequence length="76" mass="9087">MAWLTPHFSNNDDVKKWIYEWIAAKEPAFFHDGIHQLPERWEKARRRVQTRKLESLSTLTDIRSSQLPIVSILRNN</sequence>
<keyword evidence="2" id="KW-1185">Reference proteome</keyword>
<dbReference type="Proteomes" id="UP001235939">
    <property type="component" value="Chromosome 16"/>
</dbReference>
<dbReference type="EMBL" id="CP092878">
    <property type="protein sequence ID" value="UYV78730.1"/>
    <property type="molecule type" value="Genomic_DNA"/>
</dbReference>
<gene>
    <name evidence="1" type="ORF">LAZ67_16002582</name>
</gene>